<name>A0A8D0MFL6_PIG</name>
<evidence type="ECO:0000313" key="3">
    <source>
        <dbReference type="Proteomes" id="UP000694726"/>
    </source>
</evidence>
<dbReference type="AlphaFoldDB" id="A0A8D0MFL6"/>
<protein>
    <submittedName>
        <fullName evidence="2">Uncharacterized protein</fullName>
    </submittedName>
</protein>
<reference evidence="2" key="1">
    <citation type="submission" date="2025-08" db="UniProtKB">
        <authorList>
            <consortium name="Ensembl"/>
        </authorList>
    </citation>
    <scope>IDENTIFICATION</scope>
</reference>
<feature type="region of interest" description="Disordered" evidence="1">
    <location>
        <begin position="178"/>
        <end position="228"/>
    </location>
</feature>
<accession>A0A8D0MFL6</accession>
<sequence>MREQRELAGIPYSFPHRNILPAWVLRGVSEPQIICRTRRRLSCGFFFKCLKGAFPHRSPRPRGWTPWCPVWPKFYTWKTRPASRWRWGCWCGITQTSGGSTWQPSWTCGASAAPPPAMRSWRWPGTWNCRRGAACHALGTVPSSQTSLCPGRPSASASLSSWAASPCPGWPACPGLGPRLHPGPGPNAETLQPRLGVPHSLLPGQGPTLGQGSGRCGPPRSHHVPKAA</sequence>
<dbReference type="Proteomes" id="UP000694726">
    <property type="component" value="Unplaced"/>
</dbReference>
<evidence type="ECO:0000256" key="1">
    <source>
        <dbReference type="SAM" id="MobiDB-lite"/>
    </source>
</evidence>
<dbReference type="Ensembl" id="ENSSSCT00015005101.1">
    <property type="protein sequence ID" value="ENSSSCP00015001960.1"/>
    <property type="gene ID" value="ENSSSCG00015003860.1"/>
</dbReference>
<proteinExistence type="predicted"/>
<organism evidence="2 3">
    <name type="scientific">Sus scrofa</name>
    <name type="common">Pig</name>
    <dbReference type="NCBI Taxonomy" id="9823"/>
    <lineage>
        <taxon>Eukaryota</taxon>
        <taxon>Metazoa</taxon>
        <taxon>Chordata</taxon>
        <taxon>Craniata</taxon>
        <taxon>Vertebrata</taxon>
        <taxon>Euteleostomi</taxon>
        <taxon>Mammalia</taxon>
        <taxon>Eutheria</taxon>
        <taxon>Laurasiatheria</taxon>
        <taxon>Artiodactyla</taxon>
        <taxon>Suina</taxon>
        <taxon>Suidae</taxon>
        <taxon>Sus</taxon>
    </lineage>
</organism>
<evidence type="ECO:0000313" key="2">
    <source>
        <dbReference type="Ensembl" id="ENSSSCP00015001960.1"/>
    </source>
</evidence>